<feature type="domain" description="Elongation factor P C-terminal" evidence="10">
    <location>
        <begin position="132"/>
        <end position="187"/>
    </location>
</feature>
<evidence type="ECO:0000313" key="12">
    <source>
        <dbReference type="EMBL" id="SNZ03058.1"/>
    </source>
</evidence>
<proteinExistence type="inferred from homology"/>
<dbReference type="CDD" id="cd04470">
    <property type="entry name" value="S1_EF-P_repeat_1"/>
    <property type="match status" value="1"/>
</dbReference>
<evidence type="ECO:0000259" key="10">
    <source>
        <dbReference type="SMART" id="SM00841"/>
    </source>
</evidence>
<sequence>MGVKIGINQIKKDMFIVHDGEPYRVLDYDHVKPGKGQAFVRVKAKNMKTGNVIEITYKSSDSIELADFEQRQMSYSYSDGDSYWFIDMNTGDMIAVPAAVLGDEAKFLKEGMEVFIFLDKGQPIGVELPKSAVYEVIETEPGFKGDTATSTLKPAKIDTGAEIQVPLFINEGDKIKVDTRTGKYIERVNE</sequence>
<dbReference type="SUPFAM" id="SSF50249">
    <property type="entry name" value="Nucleic acid-binding proteins"/>
    <property type="match status" value="2"/>
</dbReference>
<keyword evidence="13" id="KW-1185">Reference proteome</keyword>
<dbReference type="GO" id="GO:0003746">
    <property type="term" value="F:translation elongation factor activity"/>
    <property type="evidence" value="ECO:0007669"/>
    <property type="project" value="UniProtKB-UniRule"/>
</dbReference>
<evidence type="ECO:0000256" key="3">
    <source>
        <dbReference type="ARBA" id="ARBA00009479"/>
    </source>
</evidence>
<comment type="function">
    <text evidence="7">Involved in peptide bond synthesis. Stimulates efficient translation and peptide-bond synthesis on native or reconstituted 70S ribosomes in vitro. Probably functions indirectly by altering the affinity of the ribosome for aminoacyl-tRNA, thus increasing their reactivity as acceptors for peptidyl transferase.</text>
</comment>
<protein>
    <recommendedName>
        <fullName evidence="7 8">Elongation factor P</fullName>
        <shortName evidence="7">EF-P</shortName>
    </recommendedName>
</protein>
<dbReference type="HAMAP" id="MF_00141">
    <property type="entry name" value="EF_P"/>
    <property type="match status" value="1"/>
</dbReference>
<dbReference type="Gene3D" id="2.40.50.140">
    <property type="entry name" value="Nucleic acid-binding proteins"/>
    <property type="match status" value="2"/>
</dbReference>
<dbReference type="InterPro" id="IPR013852">
    <property type="entry name" value="Transl_elong_P/YeiP_CS"/>
</dbReference>
<dbReference type="RefSeq" id="WP_096999479.1">
    <property type="nucleotide sequence ID" value="NZ_OBEI01000001.1"/>
</dbReference>
<evidence type="ECO:0000256" key="5">
    <source>
        <dbReference type="ARBA" id="ARBA00022768"/>
    </source>
</evidence>
<dbReference type="InterPro" id="IPR020599">
    <property type="entry name" value="Transl_elong_fac_P/YeiP"/>
</dbReference>
<dbReference type="Pfam" id="PF09285">
    <property type="entry name" value="Elong-fact-P_C"/>
    <property type="match status" value="1"/>
</dbReference>
<dbReference type="InterPro" id="IPR012340">
    <property type="entry name" value="NA-bd_OB-fold"/>
</dbReference>
<evidence type="ECO:0000256" key="1">
    <source>
        <dbReference type="ARBA" id="ARBA00004496"/>
    </source>
</evidence>
<dbReference type="InterPro" id="IPR015365">
    <property type="entry name" value="Elong-fact-P_C"/>
</dbReference>
<dbReference type="GO" id="GO:0043043">
    <property type="term" value="P:peptide biosynthetic process"/>
    <property type="evidence" value="ECO:0007669"/>
    <property type="project" value="InterPro"/>
</dbReference>
<keyword evidence="4 7" id="KW-0963">Cytoplasm</keyword>
<organism evidence="12 13">
    <name type="scientific">Persephonella hydrogeniphila</name>
    <dbReference type="NCBI Taxonomy" id="198703"/>
    <lineage>
        <taxon>Bacteria</taxon>
        <taxon>Pseudomonadati</taxon>
        <taxon>Aquificota</taxon>
        <taxon>Aquificia</taxon>
        <taxon>Aquificales</taxon>
        <taxon>Hydrogenothermaceae</taxon>
        <taxon>Persephonella</taxon>
    </lineage>
</organism>
<dbReference type="Pfam" id="PF01132">
    <property type="entry name" value="EFP"/>
    <property type="match status" value="1"/>
</dbReference>
<dbReference type="Pfam" id="PF08207">
    <property type="entry name" value="EFP_N"/>
    <property type="match status" value="1"/>
</dbReference>
<evidence type="ECO:0000256" key="4">
    <source>
        <dbReference type="ARBA" id="ARBA00022490"/>
    </source>
</evidence>
<dbReference type="OrthoDB" id="9801844at2"/>
<feature type="domain" description="Translation elongation factor P/YeiP central" evidence="11">
    <location>
        <begin position="70"/>
        <end position="124"/>
    </location>
</feature>
<dbReference type="InterPro" id="IPR013185">
    <property type="entry name" value="Transl_elong_KOW-like"/>
</dbReference>
<dbReference type="SMART" id="SM00841">
    <property type="entry name" value="Elong-fact-P_C"/>
    <property type="match status" value="1"/>
</dbReference>
<dbReference type="FunFam" id="2.40.50.140:FF:000004">
    <property type="entry name" value="Elongation factor P"/>
    <property type="match status" value="1"/>
</dbReference>
<dbReference type="AlphaFoldDB" id="A0A285N149"/>
<evidence type="ECO:0000256" key="2">
    <source>
        <dbReference type="ARBA" id="ARBA00004815"/>
    </source>
</evidence>
<evidence type="ECO:0000256" key="8">
    <source>
        <dbReference type="NCBIfam" id="TIGR00038"/>
    </source>
</evidence>
<dbReference type="InterPro" id="IPR014722">
    <property type="entry name" value="Rib_uL2_dom2"/>
</dbReference>
<evidence type="ECO:0000256" key="9">
    <source>
        <dbReference type="RuleBase" id="RU004389"/>
    </source>
</evidence>
<dbReference type="PIRSF" id="PIRSF005901">
    <property type="entry name" value="EF-P"/>
    <property type="match status" value="1"/>
</dbReference>
<comment type="similarity">
    <text evidence="3 7 9">Belongs to the elongation factor P family.</text>
</comment>
<comment type="pathway">
    <text evidence="2 7">Protein biosynthesis; polypeptide chain elongation.</text>
</comment>
<dbReference type="SMART" id="SM01185">
    <property type="entry name" value="EFP"/>
    <property type="match status" value="1"/>
</dbReference>
<dbReference type="PROSITE" id="PS01275">
    <property type="entry name" value="EFP"/>
    <property type="match status" value="1"/>
</dbReference>
<name>A0A285N149_9AQUI</name>
<keyword evidence="6 7" id="KW-0648">Protein biosynthesis</keyword>
<dbReference type="NCBIfam" id="TIGR00038">
    <property type="entry name" value="efp"/>
    <property type="match status" value="1"/>
</dbReference>
<dbReference type="PANTHER" id="PTHR30053">
    <property type="entry name" value="ELONGATION FACTOR P"/>
    <property type="match status" value="1"/>
</dbReference>
<evidence type="ECO:0000256" key="6">
    <source>
        <dbReference type="ARBA" id="ARBA00022917"/>
    </source>
</evidence>
<dbReference type="Gene3D" id="2.30.30.30">
    <property type="match status" value="1"/>
</dbReference>
<dbReference type="FunFam" id="2.30.30.30:FF:000003">
    <property type="entry name" value="Elongation factor P"/>
    <property type="match status" value="1"/>
</dbReference>
<dbReference type="UniPathway" id="UPA00345"/>
<dbReference type="InterPro" id="IPR001059">
    <property type="entry name" value="Transl_elong_P/YeiP_cen"/>
</dbReference>
<reference evidence="13" key="1">
    <citation type="submission" date="2017-09" db="EMBL/GenBank/DDBJ databases">
        <authorList>
            <person name="Varghese N."/>
            <person name="Submissions S."/>
        </authorList>
    </citation>
    <scope>NUCLEOTIDE SEQUENCE [LARGE SCALE GENOMIC DNA]</scope>
    <source>
        <strain evidence="13">DSM 15103</strain>
    </source>
</reference>
<dbReference type="GO" id="GO:0005829">
    <property type="term" value="C:cytosol"/>
    <property type="evidence" value="ECO:0007669"/>
    <property type="project" value="UniProtKB-ARBA"/>
</dbReference>
<gene>
    <name evidence="7" type="primary">efp</name>
    <name evidence="12" type="ORF">SAMN06265182_0280</name>
</gene>
<dbReference type="Proteomes" id="UP000219036">
    <property type="component" value="Unassembled WGS sequence"/>
</dbReference>
<comment type="subcellular location">
    <subcellularLocation>
        <location evidence="1 7">Cytoplasm</location>
    </subcellularLocation>
</comment>
<dbReference type="NCBIfam" id="NF001810">
    <property type="entry name" value="PRK00529.1"/>
    <property type="match status" value="1"/>
</dbReference>
<keyword evidence="5 7" id="KW-0251">Elongation factor</keyword>
<dbReference type="PANTHER" id="PTHR30053:SF12">
    <property type="entry name" value="ELONGATION FACTOR P (EF-P) FAMILY PROTEIN"/>
    <property type="match status" value="1"/>
</dbReference>
<dbReference type="EMBL" id="OBEI01000001">
    <property type="protein sequence ID" value="SNZ03058.1"/>
    <property type="molecule type" value="Genomic_DNA"/>
</dbReference>
<accession>A0A285N149</accession>
<dbReference type="SUPFAM" id="SSF50104">
    <property type="entry name" value="Translation proteins SH3-like domain"/>
    <property type="match status" value="1"/>
</dbReference>
<dbReference type="CDD" id="cd05794">
    <property type="entry name" value="S1_EF-P_repeat_2"/>
    <property type="match status" value="1"/>
</dbReference>
<evidence type="ECO:0000259" key="11">
    <source>
        <dbReference type="SMART" id="SM01185"/>
    </source>
</evidence>
<evidence type="ECO:0000256" key="7">
    <source>
        <dbReference type="HAMAP-Rule" id="MF_00141"/>
    </source>
</evidence>
<dbReference type="InterPro" id="IPR008991">
    <property type="entry name" value="Translation_prot_SH3-like_sf"/>
</dbReference>
<dbReference type="FunFam" id="2.40.50.140:FF:000009">
    <property type="entry name" value="Elongation factor P"/>
    <property type="match status" value="1"/>
</dbReference>
<dbReference type="InterPro" id="IPR011768">
    <property type="entry name" value="Transl_elongation_fac_P"/>
</dbReference>
<evidence type="ECO:0000313" key="13">
    <source>
        <dbReference type="Proteomes" id="UP000219036"/>
    </source>
</evidence>